<dbReference type="CDD" id="cd02440">
    <property type="entry name" value="AdoMet_MTases"/>
    <property type="match status" value="1"/>
</dbReference>
<dbReference type="Pfam" id="PF08242">
    <property type="entry name" value="Methyltransf_12"/>
    <property type="match status" value="1"/>
</dbReference>
<dbReference type="Gene3D" id="3.40.50.150">
    <property type="entry name" value="Vaccinia Virus protein VP39"/>
    <property type="match status" value="1"/>
</dbReference>
<dbReference type="InterPro" id="IPR013217">
    <property type="entry name" value="Methyltransf_12"/>
</dbReference>
<dbReference type="InterPro" id="IPR029063">
    <property type="entry name" value="SAM-dependent_MTases_sf"/>
</dbReference>
<protein>
    <recommendedName>
        <fullName evidence="1">Methyltransferase type 12 domain-containing protein</fullName>
    </recommendedName>
</protein>
<evidence type="ECO:0000313" key="2">
    <source>
        <dbReference type="EMBL" id="CAA9477642.1"/>
    </source>
</evidence>
<dbReference type="AlphaFoldDB" id="A0A6J4RU12"/>
<dbReference type="SUPFAM" id="SSF53335">
    <property type="entry name" value="S-adenosyl-L-methionine-dependent methyltransferases"/>
    <property type="match status" value="1"/>
</dbReference>
<evidence type="ECO:0000259" key="1">
    <source>
        <dbReference type="Pfam" id="PF08242"/>
    </source>
</evidence>
<organism evidence="2">
    <name type="scientific">uncultured Rubrobacteraceae bacterium</name>
    <dbReference type="NCBI Taxonomy" id="349277"/>
    <lineage>
        <taxon>Bacteria</taxon>
        <taxon>Bacillati</taxon>
        <taxon>Actinomycetota</taxon>
        <taxon>Rubrobacteria</taxon>
        <taxon>Rubrobacterales</taxon>
        <taxon>Rubrobacteraceae</taxon>
        <taxon>environmental samples</taxon>
    </lineage>
</organism>
<proteinExistence type="predicted"/>
<name>A0A6J4RU12_9ACTN</name>
<accession>A0A6J4RU12</accession>
<gene>
    <name evidence="2" type="ORF">AVDCRST_MAG02-4597</name>
</gene>
<sequence>MRYAGMTVGDRNPVKRYLQRRRLRDAVGVLAGLDGDFSGEVLDFGGGSGELSKMLAARFPGARVLCYEPMPGIFEEAARNLAGLGNVTLVSDRGDLEGLRFGCVFCLEVFEHLPPRQTARTIKTLNRLLGRDGVFVVGVPNEIFLPALVKGLFRMTRHYGAHDARPINILRAVIGRPPKGPCAGSPAACPTISTTSASTTAG</sequence>
<feature type="domain" description="Methyltransferase type 12" evidence="1">
    <location>
        <begin position="42"/>
        <end position="135"/>
    </location>
</feature>
<dbReference type="EMBL" id="CADCVH010000118">
    <property type="protein sequence ID" value="CAA9477642.1"/>
    <property type="molecule type" value="Genomic_DNA"/>
</dbReference>
<reference evidence="2" key="1">
    <citation type="submission" date="2020-02" db="EMBL/GenBank/DDBJ databases">
        <authorList>
            <person name="Meier V. D."/>
        </authorList>
    </citation>
    <scope>NUCLEOTIDE SEQUENCE</scope>
    <source>
        <strain evidence="2">AVDCRST_MAG02</strain>
    </source>
</reference>